<comment type="caution">
    <text evidence="2">The sequence shown here is derived from an EMBL/GenBank/DDBJ whole genome shotgun (WGS) entry which is preliminary data.</text>
</comment>
<accession>A0AAD7GE95</accession>
<evidence type="ECO:0000313" key="2">
    <source>
        <dbReference type="EMBL" id="KAJ7690836.1"/>
    </source>
</evidence>
<sequence>MSDLPAELWTQVFDLAADEDVIFQLGLPTIMAESAWFKNFFGEWTLRSLQDALDLVQRRSYATKKAIVRTCKKWRSLGSEFLYRCLFFNDPARLLALCDIFDSSSAAATTSTASLGWWTRRIHLTRYYANSTRGTTPESLQDALISIIRHCPNLEIFIIDWPMAGSTFGPIADALATFTSKSLRTLHINVPSSALPKVIWALDSLPRVFAAHIELEVATPDDELSASDDTHLGAAGDITLRLPALHQLTLRGHIQEFLEQATGWTLPSLRHLSIDCGTRRTDLPDTLSFLAAHGAPLLFLDLHSIPAMPLPRILVACPTLTTLAFNADWRVIVPDDDDAEADTPPLAHECLTSVGLHGLMYAFDVGYAAAHAQTDPLPALIVTSANDRNITALCDRARFPALRRIRALSRSLLKDLDRANGPGPEGGMERWERWWEACRRVGVRLEDCTGGLLGELPQDEPESESSDEDEEEEEDEDGEFQISIPPLAPQGGAGSNIDELRQLLEECRAMDEGRDDNYMYASAGIAGFSNIPPVASGSESSPAGSESES</sequence>
<evidence type="ECO:0000256" key="1">
    <source>
        <dbReference type="SAM" id="MobiDB-lite"/>
    </source>
</evidence>
<evidence type="ECO:0000313" key="3">
    <source>
        <dbReference type="Proteomes" id="UP001221757"/>
    </source>
</evidence>
<organism evidence="2 3">
    <name type="scientific">Mycena rosella</name>
    <name type="common">Pink bonnet</name>
    <name type="synonym">Agaricus rosellus</name>
    <dbReference type="NCBI Taxonomy" id="1033263"/>
    <lineage>
        <taxon>Eukaryota</taxon>
        <taxon>Fungi</taxon>
        <taxon>Dikarya</taxon>
        <taxon>Basidiomycota</taxon>
        <taxon>Agaricomycotina</taxon>
        <taxon>Agaricomycetes</taxon>
        <taxon>Agaricomycetidae</taxon>
        <taxon>Agaricales</taxon>
        <taxon>Marasmiineae</taxon>
        <taxon>Mycenaceae</taxon>
        <taxon>Mycena</taxon>
    </lineage>
</organism>
<dbReference type="Proteomes" id="UP001221757">
    <property type="component" value="Unassembled WGS sequence"/>
</dbReference>
<feature type="compositionally biased region" description="Acidic residues" evidence="1">
    <location>
        <begin position="457"/>
        <end position="479"/>
    </location>
</feature>
<reference evidence="2" key="1">
    <citation type="submission" date="2023-03" db="EMBL/GenBank/DDBJ databases">
        <title>Massive genome expansion in bonnet fungi (Mycena s.s.) driven by repeated elements and novel gene families across ecological guilds.</title>
        <authorList>
            <consortium name="Lawrence Berkeley National Laboratory"/>
            <person name="Harder C.B."/>
            <person name="Miyauchi S."/>
            <person name="Viragh M."/>
            <person name="Kuo A."/>
            <person name="Thoen E."/>
            <person name="Andreopoulos B."/>
            <person name="Lu D."/>
            <person name="Skrede I."/>
            <person name="Drula E."/>
            <person name="Henrissat B."/>
            <person name="Morin E."/>
            <person name="Kohler A."/>
            <person name="Barry K."/>
            <person name="LaButti K."/>
            <person name="Morin E."/>
            <person name="Salamov A."/>
            <person name="Lipzen A."/>
            <person name="Mereny Z."/>
            <person name="Hegedus B."/>
            <person name="Baldrian P."/>
            <person name="Stursova M."/>
            <person name="Weitz H."/>
            <person name="Taylor A."/>
            <person name="Grigoriev I.V."/>
            <person name="Nagy L.G."/>
            <person name="Martin F."/>
            <person name="Kauserud H."/>
        </authorList>
    </citation>
    <scope>NUCLEOTIDE SEQUENCE</scope>
    <source>
        <strain evidence="2">CBHHK067</strain>
    </source>
</reference>
<feature type="region of interest" description="Disordered" evidence="1">
    <location>
        <begin position="450"/>
        <end position="499"/>
    </location>
</feature>
<feature type="compositionally biased region" description="Low complexity" evidence="1">
    <location>
        <begin position="532"/>
        <end position="549"/>
    </location>
</feature>
<dbReference type="EMBL" id="JARKIE010000062">
    <property type="protein sequence ID" value="KAJ7690836.1"/>
    <property type="molecule type" value="Genomic_DNA"/>
</dbReference>
<dbReference type="SUPFAM" id="SSF52047">
    <property type="entry name" value="RNI-like"/>
    <property type="match status" value="1"/>
</dbReference>
<dbReference type="Gene3D" id="3.80.10.10">
    <property type="entry name" value="Ribonuclease Inhibitor"/>
    <property type="match status" value="1"/>
</dbReference>
<feature type="region of interest" description="Disordered" evidence="1">
    <location>
        <begin position="527"/>
        <end position="549"/>
    </location>
</feature>
<dbReference type="InterPro" id="IPR032675">
    <property type="entry name" value="LRR_dom_sf"/>
</dbReference>
<name>A0AAD7GE95_MYCRO</name>
<gene>
    <name evidence="2" type="ORF">B0H17DRAFT_982851</name>
</gene>
<protein>
    <recommendedName>
        <fullName evidence="4">F-box domain-containing protein</fullName>
    </recommendedName>
</protein>
<keyword evidence="3" id="KW-1185">Reference proteome</keyword>
<dbReference type="AlphaFoldDB" id="A0AAD7GE95"/>
<proteinExistence type="predicted"/>
<evidence type="ECO:0008006" key="4">
    <source>
        <dbReference type="Google" id="ProtNLM"/>
    </source>
</evidence>